<gene>
    <name evidence="4" type="ORF">SASPL_136313</name>
</gene>
<evidence type="ECO:0000256" key="1">
    <source>
        <dbReference type="PROSITE-ProRule" id="PRU00723"/>
    </source>
</evidence>
<feature type="region of interest" description="Disordered" evidence="2">
    <location>
        <begin position="1524"/>
        <end position="1655"/>
    </location>
</feature>
<feature type="compositionally biased region" description="Polar residues" evidence="2">
    <location>
        <begin position="731"/>
        <end position="744"/>
    </location>
</feature>
<feature type="compositionally biased region" description="Low complexity" evidence="2">
    <location>
        <begin position="1835"/>
        <end position="1846"/>
    </location>
</feature>
<feature type="compositionally biased region" description="Polar residues" evidence="2">
    <location>
        <begin position="1807"/>
        <end position="1816"/>
    </location>
</feature>
<evidence type="ECO:0000313" key="5">
    <source>
        <dbReference type="Proteomes" id="UP000298416"/>
    </source>
</evidence>
<keyword evidence="1" id="KW-0862">Zinc</keyword>
<keyword evidence="1" id="KW-0863">Zinc-finger</keyword>
<feature type="compositionally biased region" description="Polar residues" evidence="2">
    <location>
        <begin position="430"/>
        <end position="442"/>
    </location>
</feature>
<evidence type="ECO:0000313" key="4">
    <source>
        <dbReference type="EMBL" id="KAG6404075.1"/>
    </source>
</evidence>
<feature type="compositionally biased region" description="Basic and acidic residues" evidence="2">
    <location>
        <begin position="1731"/>
        <end position="1746"/>
    </location>
</feature>
<dbReference type="EMBL" id="PNBA02000013">
    <property type="protein sequence ID" value="KAG6404075.1"/>
    <property type="molecule type" value="Genomic_DNA"/>
</dbReference>
<dbReference type="PANTHER" id="PTHR31680">
    <property type="entry name" value="LONGIFOLIA PROTEIN"/>
    <property type="match status" value="1"/>
</dbReference>
<keyword evidence="1" id="KW-0479">Metal-binding</keyword>
<evidence type="ECO:0000256" key="2">
    <source>
        <dbReference type="SAM" id="MobiDB-lite"/>
    </source>
</evidence>
<feature type="compositionally biased region" description="Polar residues" evidence="2">
    <location>
        <begin position="1747"/>
        <end position="1762"/>
    </location>
</feature>
<feature type="compositionally biased region" description="Polar residues" evidence="2">
    <location>
        <begin position="168"/>
        <end position="181"/>
    </location>
</feature>
<dbReference type="InterPro" id="IPR025486">
    <property type="entry name" value="DUF4378"/>
</dbReference>
<dbReference type="InterPro" id="IPR033334">
    <property type="entry name" value="LNG1/2"/>
</dbReference>
<name>A0A8X8X1G1_SALSN</name>
<feature type="region of interest" description="Disordered" evidence="2">
    <location>
        <begin position="116"/>
        <end position="274"/>
    </location>
</feature>
<feature type="domain" description="C3H1-type" evidence="3">
    <location>
        <begin position="503"/>
        <end position="530"/>
    </location>
</feature>
<feature type="compositionally biased region" description="Low complexity" evidence="2">
    <location>
        <begin position="1603"/>
        <end position="1612"/>
    </location>
</feature>
<feature type="compositionally biased region" description="Basic and acidic residues" evidence="2">
    <location>
        <begin position="1696"/>
        <end position="1711"/>
    </location>
</feature>
<evidence type="ECO:0000259" key="3">
    <source>
        <dbReference type="PROSITE" id="PS50103"/>
    </source>
</evidence>
<dbReference type="PROSITE" id="PS50103">
    <property type="entry name" value="ZF_C3H1"/>
    <property type="match status" value="1"/>
</dbReference>
<feature type="region of interest" description="Disordered" evidence="2">
    <location>
        <begin position="1688"/>
        <end position="1892"/>
    </location>
</feature>
<keyword evidence="5" id="KW-1185">Reference proteome</keyword>
<reference evidence="4" key="1">
    <citation type="submission" date="2018-01" db="EMBL/GenBank/DDBJ databases">
        <authorList>
            <person name="Mao J.F."/>
        </authorList>
    </citation>
    <scope>NUCLEOTIDE SEQUENCE</scope>
    <source>
        <strain evidence="4">Huo1</strain>
        <tissue evidence="4">Leaf</tissue>
    </source>
</reference>
<dbReference type="InterPro" id="IPR000571">
    <property type="entry name" value="Znf_CCCH"/>
</dbReference>
<organism evidence="4">
    <name type="scientific">Salvia splendens</name>
    <name type="common">Scarlet sage</name>
    <dbReference type="NCBI Taxonomy" id="180675"/>
    <lineage>
        <taxon>Eukaryota</taxon>
        <taxon>Viridiplantae</taxon>
        <taxon>Streptophyta</taxon>
        <taxon>Embryophyta</taxon>
        <taxon>Tracheophyta</taxon>
        <taxon>Spermatophyta</taxon>
        <taxon>Magnoliopsida</taxon>
        <taxon>eudicotyledons</taxon>
        <taxon>Gunneridae</taxon>
        <taxon>Pentapetalae</taxon>
        <taxon>asterids</taxon>
        <taxon>lamiids</taxon>
        <taxon>Lamiales</taxon>
        <taxon>Lamiaceae</taxon>
        <taxon>Nepetoideae</taxon>
        <taxon>Mentheae</taxon>
        <taxon>Salviinae</taxon>
        <taxon>Salvia</taxon>
        <taxon>Salvia subgen. Calosphace</taxon>
        <taxon>core Calosphace</taxon>
    </lineage>
</organism>
<protein>
    <recommendedName>
        <fullName evidence="3">C3H1-type domain-containing protein</fullName>
    </recommendedName>
</protein>
<comment type="caution">
    <text evidence="4">The sequence shown here is derived from an EMBL/GenBank/DDBJ whole genome shotgun (WGS) entry which is preliminary data.</text>
</comment>
<sequence length="2146" mass="237233">MYASRSRLSLRNDVFELNLILLEKACYAHHCHGMHGQGNYNTQAGQDPYGRPPAFQQHPVATAPPTSQYGPLPLPPPPQPELIQHGHPSFHPRPGAVAYQHVMTNVLHHGRPAPVMSGGMSAAQSYVHHPRPPHISSQISHSYPINEQQPTPWNQNIHQRPPPPPPSLQGQSAYQLPSSQEHTLERGHSSHALLPPPPPYPSSSNVLRSDPCGSSVIPMREHSYQQSIAPVLTPPPPPPLPPSPPRVPPIPPSSDIISKKEGNHSWKGLPDAENLKLECSPPGKPMGDQRIHEQVQFQQTESGLKVGSVDAEAAHSPTDSNMDMEGSEVAFNCNFPMTMKVFPRGESAKTDYGQNEISLDASINESPSLDKYSGQSGGPVVHPEPGLYSSNSTSTNEEENLEDISFPSTSDATTKYDADKQHGVGRLLSESVTGSPRNATQSDKLDVQTGVEAEFSDRGQKPVSSDGTYTARLSKDHSTNYDERVGLEESNAHKANMKTYKPKGQLPECFDFLQGKCYRGAACRYSHHESDKGERSRYNCGKHRNWDTPHTIASPDFHEESNVLSEKQMNDKGRKLSLDMPDLWEVKDAKRLPVFSNTQSPDKIGNLLGYPAHDTPSGKHNYLIPESAAKYSDKIPQIVDQQGKRTDDSFPSDSSLAQLLAGAPTHHPADGQDPTSQLCYAESHLAKLYSNQEVPSRSFNPPIANHPSQLSIPVPSTSQPVSASFVPPILQNYNSDPPTSQNHLTPENYSSYEAPVNYQHSHFPGPLKPVSSLLLPPPPPPLLRPPVSVEHTTLSKHAQQSLLPPWNGLYSYPSVRNHQTEMPNRPQIGEYQACRFSQEPDQMVHRTDGSGSNSLHVSNLISREGGPCMMSEGHLPGDLAQGINSSKSITQALTDPSLRQLQQVSYGMQYSAGGDVPSKFSEPGMRSFSASRITQDFLERNRSYVHGFVGSKISNHFNPYASTFDLPLSSKLSSSTFGRENDAATETTYGTPGDPHRIQNVGSKNLISLSSVLPPECVSRPTSNQYDPLFDSIEQNSKSFSEADHLKHEITGDSDDVLRFHGSRRLENMGAIKQEVETAVSADDSLEKEECGETADLAMGPVLNISPSNPNEAPDMDVGVFEIDQDVLKPSWQQGNMSKEAFKTIVKKTIDKVSGAMKSHQVPKSQEKINHYIDSSRGKLTKLVMGYVDRYVKAHVPCEARRDHCRDYLLPVWYKLQALLLYSRLEALTGASARPLVWLGRLCWIKGGDILDWGSVGGKGVNMAAKLLHSLTDDNIELQKQIGCMNGLFQLFDRHHVLTGGRHKHGISDYNAATPEGDEHGFNIEMCFLCYPVSLLVFEKIPVKNVQERQRISNASPRASLSSLSRSSSSSSLECSRVTQSEAASYERIIFPETPSRDPAASSPQFSRHIRDLVKDSMYRDPAIKNRGSPRLQHSELVNDDVKESVIAAAPQLQEAPKRHSEGRRLMRSLSYHSRDEYPSLTARDAPRFSYDGREANRFTLDSRDASKSILKIKDLPRLSLDASKAGPVRSSVQQDSGVDCDGKTQSARPPSVVAKLMGLETLPRSVDTNSGVSKSSQDKDLIDKSRPFAEAEASKVRREPSSPRWRSPDSSMKPLSRFPLEPAPWKHTEGKRSSQKPRPKATRGAAKAEATFPSVYSEIEKRLKDLEFTQSGKDLRALKQILEAMQSKKLLQTPKQEHEEKQLRPKHEEPLASTKRAPRHSEPPIVIMKPAKDPSYKSVQRDASVKNDTTLKATHVSTRSQHSVKDGLGKSSGSISPRLLQKKLDLEKRARPPTPPDSTKLRKQPSKQLGESNSPGGRRRPKLSEVNENMVRLSASVPRTSSSSREASESMLTDSSVEQIHTEHSSPVSVLDNRVHSKDSPSSLTYKVEKEKDSNIVRGSSADNSIPSWREYGFTSEINQNKLQSIENLVQKLRRVNSSHDEAGTDYIASLCANTDPDHRYISEILLASGLLLRDLTDFQFHPSGHPINPELFLVLEQTKAGSVLHTTPEKRKLVFDTVNEILGRKLAPADPWLRRLELTRTATNAQKLLRELCSEIERLQGGKVQCSSRGSGEDEERWKGVVCRDVMNHGWMGFDDEISCAVLDIERSIFKDLVNEIVIGEAAACASTTGLKIKPVGRRRPIAN</sequence>
<feature type="region of interest" description="Disordered" evidence="2">
    <location>
        <begin position="1348"/>
        <end position="1376"/>
    </location>
</feature>
<dbReference type="Pfam" id="PF14383">
    <property type="entry name" value="VARLMGL"/>
    <property type="match status" value="1"/>
</dbReference>
<feature type="zinc finger region" description="C3H1-type" evidence="1">
    <location>
        <begin position="503"/>
        <end position="530"/>
    </location>
</feature>
<feature type="compositionally biased region" description="Basic and acidic residues" evidence="2">
    <location>
        <begin position="1577"/>
        <end position="1602"/>
    </location>
</feature>
<feature type="compositionally biased region" description="Pro residues" evidence="2">
    <location>
        <begin position="232"/>
        <end position="252"/>
    </location>
</feature>
<dbReference type="Pfam" id="PF14309">
    <property type="entry name" value="DUF4378"/>
    <property type="match status" value="1"/>
</dbReference>
<proteinExistence type="predicted"/>
<feature type="compositionally biased region" description="Polar residues" evidence="2">
    <location>
        <begin position="706"/>
        <end position="722"/>
    </location>
</feature>
<dbReference type="GO" id="GO:0051513">
    <property type="term" value="P:regulation of monopolar cell growth"/>
    <property type="evidence" value="ECO:0007669"/>
    <property type="project" value="InterPro"/>
</dbReference>
<feature type="compositionally biased region" description="Polar residues" evidence="2">
    <location>
        <begin position="1567"/>
        <end position="1576"/>
    </location>
</feature>
<dbReference type="PANTHER" id="PTHR31680:SF4">
    <property type="entry name" value="LONGIFOLIA PROTEIN"/>
    <property type="match status" value="1"/>
</dbReference>
<dbReference type="GO" id="GO:0008270">
    <property type="term" value="F:zinc ion binding"/>
    <property type="evidence" value="ECO:0007669"/>
    <property type="project" value="UniProtKB-KW"/>
</dbReference>
<feature type="region of interest" description="Disordered" evidence="2">
    <location>
        <begin position="365"/>
        <end position="481"/>
    </location>
</feature>
<accession>A0A8X8X1G1</accession>
<feature type="compositionally biased region" description="Low complexity" evidence="2">
    <location>
        <begin position="1353"/>
        <end position="1376"/>
    </location>
</feature>
<feature type="compositionally biased region" description="Polar residues" evidence="2">
    <location>
        <begin position="135"/>
        <end position="158"/>
    </location>
</feature>
<reference evidence="4" key="2">
    <citation type="submission" date="2020-08" db="EMBL/GenBank/DDBJ databases">
        <title>Plant Genome Project.</title>
        <authorList>
            <person name="Zhang R.-G."/>
        </authorList>
    </citation>
    <scope>NUCLEOTIDE SEQUENCE</scope>
    <source>
        <strain evidence="4">Huo1</strain>
        <tissue evidence="4">Leaf</tissue>
    </source>
</reference>
<dbReference type="InterPro" id="IPR032795">
    <property type="entry name" value="DUF3741-assoc"/>
</dbReference>
<dbReference type="Proteomes" id="UP000298416">
    <property type="component" value="Unassembled WGS sequence"/>
</dbReference>
<feature type="region of interest" description="Disordered" evidence="2">
    <location>
        <begin position="696"/>
        <end position="744"/>
    </location>
</feature>